<accession>A0ABS1D4V5</accession>
<dbReference type="EMBL" id="NRSG01000392">
    <property type="protein sequence ID" value="MBK1661872.1"/>
    <property type="molecule type" value="Genomic_DNA"/>
</dbReference>
<dbReference type="RefSeq" id="WP_207191759.1">
    <property type="nucleotide sequence ID" value="NZ_NRSG01000392.1"/>
</dbReference>
<reference evidence="2 3" key="1">
    <citation type="journal article" date="2020" name="Microorganisms">
        <title>Osmotic Adaptation and Compatible Solute Biosynthesis of Phototrophic Bacteria as Revealed from Genome Analyses.</title>
        <authorList>
            <person name="Imhoff J.F."/>
            <person name="Rahn T."/>
            <person name="Kunzel S."/>
            <person name="Keller A."/>
            <person name="Neulinger S.C."/>
        </authorList>
    </citation>
    <scope>NUCLEOTIDE SEQUENCE [LARGE SCALE GENOMIC DNA]</scope>
    <source>
        <strain evidence="2 3">DSM 15382</strain>
    </source>
</reference>
<feature type="region of interest" description="Disordered" evidence="1">
    <location>
        <begin position="74"/>
        <end position="93"/>
    </location>
</feature>
<dbReference type="Proteomes" id="UP000697995">
    <property type="component" value="Unassembled WGS sequence"/>
</dbReference>
<name>A0ABS1D4V5_9PROT</name>
<evidence type="ECO:0000313" key="2">
    <source>
        <dbReference type="EMBL" id="MBK1661872.1"/>
    </source>
</evidence>
<comment type="caution">
    <text evidence="2">The sequence shown here is derived from an EMBL/GenBank/DDBJ whole genome shotgun (WGS) entry which is preliminary data.</text>
</comment>
<proteinExistence type="predicted"/>
<sequence>MPARPRGAHRRIWAHALALRPVVADIQAEAGGKATLRVIAETLKARGIPPPPGAGPWSVAAADRLLRRLRAMAEAPAQTRRTRPSLPPAPRAATSAADKACYRLAVAELRLRLDAADPVARAALTRAQRDLGKVLARHRVLRRRTLAMLRRLRPEPVETQVEVKLEQWRPAYSQGRICP</sequence>
<evidence type="ECO:0008006" key="4">
    <source>
        <dbReference type="Google" id="ProtNLM"/>
    </source>
</evidence>
<keyword evidence="3" id="KW-1185">Reference proteome</keyword>
<organism evidence="2 3">
    <name type="scientific">Paracraurococcus ruber</name>
    <dbReference type="NCBI Taxonomy" id="77675"/>
    <lineage>
        <taxon>Bacteria</taxon>
        <taxon>Pseudomonadati</taxon>
        <taxon>Pseudomonadota</taxon>
        <taxon>Alphaproteobacteria</taxon>
        <taxon>Acetobacterales</taxon>
        <taxon>Roseomonadaceae</taxon>
        <taxon>Paracraurococcus</taxon>
    </lineage>
</organism>
<evidence type="ECO:0000313" key="3">
    <source>
        <dbReference type="Proteomes" id="UP000697995"/>
    </source>
</evidence>
<protein>
    <recommendedName>
        <fullName evidence="4">Recombinase domain-containing protein</fullName>
    </recommendedName>
</protein>
<gene>
    <name evidence="2" type="ORF">CKO45_27140</name>
</gene>
<evidence type="ECO:0000256" key="1">
    <source>
        <dbReference type="SAM" id="MobiDB-lite"/>
    </source>
</evidence>